<accession>A0ACB5RVC1</accession>
<keyword evidence="2" id="KW-1185">Reference proteome</keyword>
<proteinExistence type="predicted"/>
<organism evidence="1 2">
    <name type="scientific">Neofusicoccum parvum</name>
    <dbReference type="NCBI Taxonomy" id="310453"/>
    <lineage>
        <taxon>Eukaryota</taxon>
        <taxon>Fungi</taxon>
        <taxon>Dikarya</taxon>
        <taxon>Ascomycota</taxon>
        <taxon>Pezizomycotina</taxon>
        <taxon>Dothideomycetes</taxon>
        <taxon>Dothideomycetes incertae sedis</taxon>
        <taxon>Botryosphaeriales</taxon>
        <taxon>Botryosphaeriaceae</taxon>
        <taxon>Neofusicoccum</taxon>
    </lineage>
</organism>
<sequence>MARPTNTALSTSLSFVALVATANVVSAAAVPSASLQSCLLTAVGTDETLVAFPDETLYQASDVHPYNLDIPVTPAAVAYPDSAQMIADIVGCAVQYGNKVQARTGGHGFGNYCLGGANSSAVVVDTKKLNHFSMDESTWVATVGAGNLLQNVTDKMAAAGSRVIAKGVAPQVGLGGHATIGGLGPLSRMLGTAADQVVEMEVVLANSSIVRASATQNQHLFFALRGAGAGFGIVTEFKFQTSPEPSELVDYTFVFTNGTSLFAETFKAWNQLVTNADLPWNFSSVLTIHEGGLRVTGRHYGSREDFDAVGIHQLPNIASADISVVNETTKAAGEAADNSGFRILGGDPINFYAKSLSFTNSTLMTNDSIDALFAYLDSTDKDTNRWFVIFDLAGGFINTVPRDSAAYALRDTVYLMQSYVVDEARIDEPTRSFLNGVSSTIAQNVAGVAGAYPGYVDPGLENGQEQYWGTNLPRLQEIKAQVDPDDVFHNPQSVRPS</sequence>
<reference evidence="1" key="1">
    <citation type="submission" date="2024-09" db="EMBL/GenBank/DDBJ databases">
        <title>Draft Genome Sequences of Neofusicoccum parvum.</title>
        <authorList>
            <person name="Ashida A."/>
            <person name="Camagna M."/>
            <person name="Tanaka A."/>
            <person name="Takemoto D."/>
        </authorList>
    </citation>
    <scope>NUCLEOTIDE SEQUENCE</scope>
    <source>
        <strain evidence="1">PPO83</strain>
    </source>
</reference>
<name>A0ACB5RVC1_9PEZI</name>
<protein>
    <submittedName>
        <fullName evidence="1">Glucooligosaccharide protein</fullName>
    </submittedName>
</protein>
<evidence type="ECO:0000313" key="2">
    <source>
        <dbReference type="Proteomes" id="UP001165186"/>
    </source>
</evidence>
<comment type="caution">
    <text evidence="1">The sequence shown here is derived from an EMBL/GenBank/DDBJ whole genome shotgun (WGS) entry which is preliminary data.</text>
</comment>
<evidence type="ECO:0000313" key="1">
    <source>
        <dbReference type="EMBL" id="GME24459.1"/>
    </source>
</evidence>
<dbReference type="Proteomes" id="UP001165186">
    <property type="component" value="Unassembled WGS sequence"/>
</dbReference>
<dbReference type="EMBL" id="BSXG01000013">
    <property type="protein sequence ID" value="GME24459.1"/>
    <property type="molecule type" value="Genomic_DNA"/>
</dbReference>
<gene>
    <name evidence="1" type="primary">g10480</name>
    <name evidence="1" type="ORF">NpPPO83_00010480</name>
</gene>